<evidence type="ECO:0000313" key="5">
    <source>
        <dbReference type="Proteomes" id="UP001203423"/>
    </source>
</evidence>
<dbReference type="InterPro" id="IPR002470">
    <property type="entry name" value="Peptidase_S9A"/>
</dbReference>
<dbReference type="Pfam" id="PF00326">
    <property type="entry name" value="Peptidase_S9"/>
    <property type="match status" value="1"/>
</dbReference>
<dbReference type="SUPFAM" id="SSF82171">
    <property type="entry name" value="DPP6 N-terminal domain-like"/>
    <property type="match status" value="1"/>
</dbReference>
<protein>
    <submittedName>
        <fullName evidence="4">S9 family peptidase</fullName>
    </submittedName>
</protein>
<dbReference type="RefSeq" id="WP_248938859.1">
    <property type="nucleotide sequence ID" value="NZ_JAKIKS010000008.1"/>
</dbReference>
<comment type="caution">
    <text evidence="4">The sequence shown here is derived from an EMBL/GenBank/DDBJ whole genome shotgun (WGS) entry which is preliminary data.</text>
</comment>
<evidence type="ECO:0000259" key="3">
    <source>
        <dbReference type="Pfam" id="PF00326"/>
    </source>
</evidence>
<keyword evidence="5" id="KW-1185">Reference proteome</keyword>
<dbReference type="PANTHER" id="PTHR42776">
    <property type="entry name" value="SERINE PEPTIDASE S9 FAMILY MEMBER"/>
    <property type="match status" value="1"/>
</dbReference>
<evidence type="ECO:0000313" key="4">
    <source>
        <dbReference type="EMBL" id="MCL1123573.1"/>
    </source>
</evidence>
<gene>
    <name evidence="4" type="ORF">L2764_03515</name>
</gene>
<dbReference type="SUPFAM" id="SSF53474">
    <property type="entry name" value="alpha/beta-Hydrolases"/>
    <property type="match status" value="1"/>
</dbReference>
<dbReference type="Proteomes" id="UP001203423">
    <property type="component" value="Unassembled WGS sequence"/>
</dbReference>
<reference evidence="4 5" key="1">
    <citation type="submission" date="2022-01" db="EMBL/GenBank/DDBJ databases">
        <title>Whole genome-based taxonomy of the Shewanellaceae.</title>
        <authorList>
            <person name="Martin-Rodriguez A.J."/>
        </authorList>
    </citation>
    <scope>NUCLEOTIDE SEQUENCE [LARGE SCALE GENOMIC DNA]</scope>
    <source>
        <strain evidence="4 5">DSM 17177</strain>
    </source>
</reference>
<feature type="chain" id="PRO_5045798433" evidence="2">
    <location>
        <begin position="21"/>
        <end position="661"/>
    </location>
</feature>
<keyword evidence="1" id="KW-0378">Hydrolase</keyword>
<dbReference type="EMBL" id="JAKIKS010000008">
    <property type="protein sequence ID" value="MCL1123573.1"/>
    <property type="molecule type" value="Genomic_DNA"/>
</dbReference>
<dbReference type="PANTHER" id="PTHR42776:SF27">
    <property type="entry name" value="DIPEPTIDYL PEPTIDASE FAMILY MEMBER 6"/>
    <property type="match status" value="1"/>
</dbReference>
<dbReference type="PRINTS" id="PR00862">
    <property type="entry name" value="PROLIGOPTASE"/>
</dbReference>
<proteinExistence type="predicted"/>
<feature type="domain" description="Peptidase S9 prolyl oligopeptidase catalytic" evidence="3">
    <location>
        <begin position="450"/>
        <end position="660"/>
    </location>
</feature>
<accession>A0ABT0L7A2</accession>
<sequence length="661" mass="74347">MNLFKTFSFMTLLLCATALAETKIDSKPLDPSTLFSLSNEYSQVKISPKGDYISAIKIFEGKKLLIILDSKTKKLLHAVHFPDNAQVGDYVWANHERLVLQKEYLKGWSDVPEYHGELYAVNADGKKAKYLFGYKTSEKQLGTLIKKNTPIQATASILDALPSNNRYMLVSAIPWSGSTGRELNTEANQIVYRVDIYKGLRRKLGRAPIGNSHFLTDNEGELRFVSGTNDHIHSQLFYRQDGQWINTHQFSYNLNDMQPIAFGENNNQVYVIGRESGQTRGVYLLNVKTGDKQKISQDNTVDPSNVWINNINKKLYAVEYENGYPEYEFVDNKDIYAQYTKQLLASLPGHQIRLVSETMNSDKLIINAFNDRNPGDYYLFDAQKVKLEYLFSQKSWLDPEQMADVKPISFTARDGKTIHGYLTLPYGADAKNLPLVVNPHGGPYGVRDGWEFNAQNQLFAQQGMAVLQVNFRGSGGYGQAFEELGHQKWGTDIQYDIIDGTKDLIAQGIADKSRICIVGGSFGGYSALQSSIIDPDLFQCAIGMSGVYDLELMFNEGHVSQRKTGQAYLGAVLGKDVAQLKAMSPTHHVDKLKAKLLLIHGGGDKRAPIEQFEALASALSKQHYPFDKMVLDNEGHGFYKDEHRAQAYRKMLSFLKTNLKL</sequence>
<dbReference type="InterPro" id="IPR029058">
    <property type="entry name" value="AB_hydrolase_fold"/>
</dbReference>
<name>A0ABT0L7A2_9GAMM</name>
<organism evidence="4 5">
    <name type="scientific">Shewanella surugensis</name>
    <dbReference type="NCBI Taxonomy" id="212020"/>
    <lineage>
        <taxon>Bacteria</taxon>
        <taxon>Pseudomonadati</taxon>
        <taxon>Pseudomonadota</taxon>
        <taxon>Gammaproteobacteria</taxon>
        <taxon>Alteromonadales</taxon>
        <taxon>Shewanellaceae</taxon>
        <taxon>Shewanella</taxon>
    </lineage>
</organism>
<dbReference type="InterPro" id="IPR001375">
    <property type="entry name" value="Peptidase_S9_cat"/>
</dbReference>
<evidence type="ECO:0000256" key="1">
    <source>
        <dbReference type="ARBA" id="ARBA00022801"/>
    </source>
</evidence>
<keyword evidence="2" id="KW-0732">Signal</keyword>
<dbReference type="Gene3D" id="3.40.50.1820">
    <property type="entry name" value="alpha/beta hydrolase"/>
    <property type="match status" value="1"/>
</dbReference>
<evidence type="ECO:0000256" key="2">
    <source>
        <dbReference type="SAM" id="SignalP"/>
    </source>
</evidence>
<feature type="signal peptide" evidence="2">
    <location>
        <begin position="1"/>
        <end position="20"/>
    </location>
</feature>